<dbReference type="CDD" id="cd02947">
    <property type="entry name" value="TRX_family"/>
    <property type="match status" value="1"/>
</dbReference>
<dbReference type="PANTHER" id="PTHR15337:SF11">
    <property type="entry name" value="THIOREDOXIN DOMAIN-CONTAINING PROTEIN"/>
    <property type="match status" value="1"/>
</dbReference>
<reference evidence="4 5" key="1">
    <citation type="submission" date="2020-02" db="EMBL/GenBank/DDBJ databases">
        <title>Albibacoteraceae fam. nov., the first described family within the subdivision 4 Verrucomicrobia.</title>
        <authorList>
            <person name="Xi F."/>
        </authorList>
    </citation>
    <scope>NUCLEOTIDE SEQUENCE [LARGE SCALE GENOMIC DNA]</scope>
    <source>
        <strain evidence="4 5">CK1056</strain>
    </source>
</reference>
<gene>
    <name evidence="4" type="ORF">G0Q06_02505</name>
</gene>
<dbReference type="InterPro" id="IPR036249">
    <property type="entry name" value="Thioredoxin-like_sf"/>
</dbReference>
<protein>
    <submittedName>
        <fullName evidence="4">Thioredoxin family protein</fullName>
    </submittedName>
</protein>
<dbReference type="PROSITE" id="PS51352">
    <property type="entry name" value="THIOREDOXIN_2"/>
    <property type="match status" value="1"/>
</dbReference>
<dbReference type="InterPro" id="IPR051099">
    <property type="entry name" value="AGR/TXD"/>
</dbReference>
<proteinExistence type="predicted"/>
<feature type="signal peptide" evidence="2">
    <location>
        <begin position="1"/>
        <end position="21"/>
    </location>
</feature>
<dbReference type="EMBL" id="JAAGNX010000001">
    <property type="protein sequence ID" value="NDV61318.1"/>
    <property type="molecule type" value="Genomic_DNA"/>
</dbReference>
<dbReference type="Gene3D" id="3.40.30.10">
    <property type="entry name" value="Glutaredoxin"/>
    <property type="match status" value="1"/>
</dbReference>
<organism evidence="4 5">
    <name type="scientific">Oceanipulchritudo coccoides</name>
    <dbReference type="NCBI Taxonomy" id="2706888"/>
    <lineage>
        <taxon>Bacteria</taxon>
        <taxon>Pseudomonadati</taxon>
        <taxon>Verrucomicrobiota</taxon>
        <taxon>Opitutia</taxon>
        <taxon>Puniceicoccales</taxon>
        <taxon>Oceanipulchritudinaceae</taxon>
        <taxon>Oceanipulchritudo</taxon>
    </lineage>
</organism>
<dbReference type="SUPFAM" id="SSF52833">
    <property type="entry name" value="Thioredoxin-like"/>
    <property type="match status" value="1"/>
</dbReference>
<sequence>MKIKSILPLIGLLLAAITVHASGEGWLTDFDKAMSQAKEKNKVILVEFHGSDWCPPCIKLNNEVLSTKAFKDLADDSLVLVDADFPRKSKLPEAQQAHNDALAKKYGVQYFPTVLLISTEGEVLDKMVGFPKGGLDGFLSFIKAKAG</sequence>
<feature type="chain" id="PRO_5025572889" evidence="2">
    <location>
        <begin position="22"/>
        <end position="147"/>
    </location>
</feature>
<comment type="caution">
    <text evidence="4">The sequence shown here is derived from an EMBL/GenBank/DDBJ whole genome shotgun (WGS) entry which is preliminary data.</text>
</comment>
<keyword evidence="5" id="KW-1185">Reference proteome</keyword>
<evidence type="ECO:0000256" key="1">
    <source>
        <dbReference type="ARBA" id="ARBA00022729"/>
    </source>
</evidence>
<keyword evidence="1 2" id="KW-0732">Signal</keyword>
<feature type="domain" description="Thioredoxin" evidence="3">
    <location>
        <begin position="8"/>
        <end position="147"/>
    </location>
</feature>
<dbReference type="Proteomes" id="UP000478417">
    <property type="component" value="Unassembled WGS sequence"/>
</dbReference>
<evidence type="ECO:0000259" key="3">
    <source>
        <dbReference type="PROSITE" id="PS51352"/>
    </source>
</evidence>
<dbReference type="RefSeq" id="WP_163962144.1">
    <property type="nucleotide sequence ID" value="NZ_JAAGNX010000001.1"/>
</dbReference>
<dbReference type="Pfam" id="PF13899">
    <property type="entry name" value="Thioredoxin_7"/>
    <property type="match status" value="1"/>
</dbReference>
<name>A0A6B2LXK6_9BACT</name>
<evidence type="ECO:0000256" key="2">
    <source>
        <dbReference type="SAM" id="SignalP"/>
    </source>
</evidence>
<dbReference type="PANTHER" id="PTHR15337">
    <property type="entry name" value="ANTERIOR GRADIENT PROTEIN-RELATED"/>
    <property type="match status" value="1"/>
</dbReference>
<evidence type="ECO:0000313" key="4">
    <source>
        <dbReference type="EMBL" id="NDV61318.1"/>
    </source>
</evidence>
<dbReference type="InterPro" id="IPR013766">
    <property type="entry name" value="Thioredoxin_domain"/>
</dbReference>
<accession>A0A6B2LXK6</accession>
<evidence type="ECO:0000313" key="5">
    <source>
        <dbReference type="Proteomes" id="UP000478417"/>
    </source>
</evidence>
<dbReference type="AlphaFoldDB" id="A0A6B2LXK6"/>